<accession>A0A381WLJ5</accession>
<organism evidence="1">
    <name type="scientific">marine metagenome</name>
    <dbReference type="NCBI Taxonomy" id="408172"/>
    <lineage>
        <taxon>unclassified sequences</taxon>
        <taxon>metagenomes</taxon>
        <taxon>ecological metagenomes</taxon>
    </lineage>
</organism>
<dbReference type="InterPro" id="IPR014917">
    <property type="entry name" value="DUF1800"/>
</dbReference>
<sequence length="466" mass="53288">MLTTHQFYRRVAFGLTEKDGIKNPLEDSVKQLSNTNSVSWKHINPTNLDAIKYKVIVKDIENRISEQGGNDEDRLEAFKEKGIKQDIQAQYLPFRAHNAINGPSPVLDRFQFFWGNHIPVDGRAVNAVGDTYHRIIIRNSLTGSFSDLVKNTVTSEAMMCYLDNVDNLDPDSSYAKKHPSQKVGFNENLAREVMELFTISPSAGYTQKDVVNATKILSGWGGDRKWMKKWKKLGDMYFPIVFRKDSHSKGVKTVLGKKYEGGEKELFEFIEDLCAMNECAQFISTKLARHYIADDPSKEAIEHIKSTFKKSSGHLPSIHQAVLEAVLKYGEPYQKVTWPEIWLIQAMKIFDFRLYPLNPAENDQDPLSYEQYRILLEKLGNNPLDHGQPNGYPDLAVDWLSSELLDRRIIIAMKIQQMNKNMMKKSLLENVSVSMPDSHALKELASSEMDPNALVKILCHRDFIRI</sequence>
<dbReference type="Pfam" id="PF08811">
    <property type="entry name" value="DUF1800"/>
    <property type="match status" value="1"/>
</dbReference>
<protein>
    <recommendedName>
        <fullName evidence="2">DUF1800 domain-containing protein</fullName>
    </recommendedName>
</protein>
<name>A0A381WLJ5_9ZZZZ</name>
<gene>
    <name evidence="1" type="ORF">METZ01_LOCUS106223</name>
</gene>
<dbReference type="EMBL" id="UINC01012190">
    <property type="protein sequence ID" value="SVA53369.1"/>
    <property type="molecule type" value="Genomic_DNA"/>
</dbReference>
<reference evidence="1" key="1">
    <citation type="submission" date="2018-05" db="EMBL/GenBank/DDBJ databases">
        <authorList>
            <person name="Lanie J.A."/>
            <person name="Ng W.-L."/>
            <person name="Kazmierczak K.M."/>
            <person name="Andrzejewski T.M."/>
            <person name="Davidsen T.M."/>
            <person name="Wayne K.J."/>
            <person name="Tettelin H."/>
            <person name="Glass J.I."/>
            <person name="Rusch D."/>
            <person name="Podicherti R."/>
            <person name="Tsui H.-C.T."/>
            <person name="Winkler M.E."/>
        </authorList>
    </citation>
    <scope>NUCLEOTIDE SEQUENCE</scope>
</reference>
<evidence type="ECO:0008006" key="2">
    <source>
        <dbReference type="Google" id="ProtNLM"/>
    </source>
</evidence>
<proteinExistence type="predicted"/>
<evidence type="ECO:0000313" key="1">
    <source>
        <dbReference type="EMBL" id="SVA53369.1"/>
    </source>
</evidence>
<dbReference type="AlphaFoldDB" id="A0A381WLJ5"/>